<feature type="region of interest" description="Disordered" evidence="1">
    <location>
        <begin position="64"/>
        <end position="115"/>
    </location>
</feature>
<evidence type="ECO:0000256" key="1">
    <source>
        <dbReference type="SAM" id="MobiDB-lite"/>
    </source>
</evidence>
<dbReference type="Proteomes" id="UP000317650">
    <property type="component" value="Chromosome 4"/>
</dbReference>
<sequence length="154" mass="16237">MPSAIQQMDTLQLESEEDLSESSASVEESKLHASGMDFDGEDSSKPGDGFVALNVEELIVNAADRWEPSSASPRSLVKEVKKNLSRNGSEAGGGGGRQSVALSSVGGPRGRDEQPGTVHVAIAAAGGRCRRGGGRLRPSRWCNPRQVLFVFASL</sequence>
<evidence type="ECO:0000313" key="3">
    <source>
        <dbReference type="Proteomes" id="UP000317650"/>
    </source>
</evidence>
<reference evidence="2 3" key="1">
    <citation type="journal article" date="2019" name="Nat. Plants">
        <title>Genome sequencing of Musa balbisiana reveals subgenome evolution and function divergence in polyploid bananas.</title>
        <authorList>
            <person name="Yao X."/>
        </authorList>
    </citation>
    <scope>NUCLEOTIDE SEQUENCE [LARGE SCALE GENOMIC DNA]</scope>
    <source>
        <strain evidence="3">cv. DH-PKW</strain>
        <tissue evidence="2">Leaves</tissue>
    </source>
</reference>
<accession>A0A4S8KFY4</accession>
<feature type="compositionally biased region" description="Polar residues" evidence="1">
    <location>
        <begin position="1"/>
        <end position="13"/>
    </location>
</feature>
<feature type="region of interest" description="Disordered" evidence="1">
    <location>
        <begin position="1"/>
        <end position="49"/>
    </location>
</feature>
<protein>
    <submittedName>
        <fullName evidence="2">Uncharacterized protein</fullName>
    </submittedName>
</protein>
<gene>
    <name evidence="2" type="ORF">C4D60_Mb04t31220</name>
</gene>
<organism evidence="2 3">
    <name type="scientific">Musa balbisiana</name>
    <name type="common">Banana</name>
    <dbReference type="NCBI Taxonomy" id="52838"/>
    <lineage>
        <taxon>Eukaryota</taxon>
        <taxon>Viridiplantae</taxon>
        <taxon>Streptophyta</taxon>
        <taxon>Embryophyta</taxon>
        <taxon>Tracheophyta</taxon>
        <taxon>Spermatophyta</taxon>
        <taxon>Magnoliopsida</taxon>
        <taxon>Liliopsida</taxon>
        <taxon>Zingiberales</taxon>
        <taxon>Musaceae</taxon>
        <taxon>Musa</taxon>
    </lineage>
</organism>
<proteinExistence type="predicted"/>
<name>A0A4S8KFY4_MUSBA</name>
<evidence type="ECO:0000313" key="2">
    <source>
        <dbReference type="EMBL" id="THU74234.1"/>
    </source>
</evidence>
<dbReference type="AlphaFoldDB" id="A0A4S8KFY4"/>
<comment type="caution">
    <text evidence="2">The sequence shown here is derived from an EMBL/GenBank/DDBJ whole genome shotgun (WGS) entry which is preliminary data.</text>
</comment>
<dbReference type="EMBL" id="PYDT01000001">
    <property type="protein sequence ID" value="THU74234.1"/>
    <property type="molecule type" value="Genomic_DNA"/>
</dbReference>
<keyword evidence="3" id="KW-1185">Reference proteome</keyword>